<comment type="caution">
    <text evidence="1">The sequence shown here is derived from an EMBL/GenBank/DDBJ whole genome shotgun (WGS) entry which is preliminary data.</text>
</comment>
<name>A0AAV4XFW3_CAEEX</name>
<proteinExistence type="predicted"/>
<dbReference type="Proteomes" id="UP001054945">
    <property type="component" value="Unassembled WGS sequence"/>
</dbReference>
<keyword evidence="2" id="KW-1185">Reference proteome</keyword>
<organism evidence="1 2">
    <name type="scientific">Caerostris extrusa</name>
    <name type="common">Bark spider</name>
    <name type="synonym">Caerostris bankana</name>
    <dbReference type="NCBI Taxonomy" id="172846"/>
    <lineage>
        <taxon>Eukaryota</taxon>
        <taxon>Metazoa</taxon>
        <taxon>Ecdysozoa</taxon>
        <taxon>Arthropoda</taxon>
        <taxon>Chelicerata</taxon>
        <taxon>Arachnida</taxon>
        <taxon>Araneae</taxon>
        <taxon>Araneomorphae</taxon>
        <taxon>Entelegynae</taxon>
        <taxon>Araneoidea</taxon>
        <taxon>Araneidae</taxon>
        <taxon>Caerostris</taxon>
    </lineage>
</organism>
<reference evidence="1 2" key="1">
    <citation type="submission" date="2021-06" db="EMBL/GenBank/DDBJ databases">
        <title>Caerostris extrusa draft genome.</title>
        <authorList>
            <person name="Kono N."/>
            <person name="Arakawa K."/>
        </authorList>
    </citation>
    <scope>NUCLEOTIDE SEQUENCE [LARGE SCALE GENOMIC DNA]</scope>
</reference>
<evidence type="ECO:0000313" key="2">
    <source>
        <dbReference type="Proteomes" id="UP001054945"/>
    </source>
</evidence>
<dbReference type="EMBL" id="BPLR01000279">
    <property type="protein sequence ID" value="GIY93553.1"/>
    <property type="molecule type" value="Genomic_DNA"/>
</dbReference>
<protein>
    <submittedName>
        <fullName evidence="1">Uncharacterized protein</fullName>
    </submittedName>
</protein>
<gene>
    <name evidence="1" type="ORF">CEXT_61601</name>
</gene>
<evidence type="ECO:0000313" key="1">
    <source>
        <dbReference type="EMBL" id="GIY93553.1"/>
    </source>
</evidence>
<sequence length="113" mass="12842">MVKLRRGGEGRGDEARRKHKIENLSYKSKLNKKEHLHSLPGLVKYGMEATFHTPRTYHVVECAAPKIRLNLVCLYLVTISRMACSTTKALSILVRRNIPGKGKRILFLTVTNI</sequence>
<accession>A0AAV4XFW3</accession>
<dbReference type="AlphaFoldDB" id="A0AAV4XFW3"/>